<name>A0A290ZAH1_9PSEU</name>
<dbReference type="PROSITE" id="PS50818">
    <property type="entry name" value="INTEIN_C_TER"/>
    <property type="match status" value="1"/>
</dbReference>
<proteinExistence type="predicted"/>
<feature type="compositionally biased region" description="Low complexity" evidence="2">
    <location>
        <begin position="1590"/>
        <end position="1606"/>
    </location>
</feature>
<dbReference type="InterPro" id="IPR036844">
    <property type="entry name" value="Hint_dom_sf"/>
</dbReference>
<reference evidence="4" key="1">
    <citation type="submission" date="2017-09" db="EMBL/GenBank/DDBJ databases">
        <title>Complete Genome Sequence of ansamitocin-producing Bacterium Actinosynnema pretiosum X47.</title>
        <authorList>
            <person name="Cao G."/>
            <person name="Zong G."/>
            <person name="Zhong C."/>
            <person name="Fu J."/>
        </authorList>
    </citation>
    <scope>NUCLEOTIDE SEQUENCE [LARGE SCALE GENOMIC DNA]</scope>
    <source>
        <strain evidence="4">X47</strain>
    </source>
</reference>
<dbReference type="CDD" id="cd00081">
    <property type="entry name" value="Hint"/>
    <property type="match status" value="1"/>
</dbReference>
<protein>
    <submittedName>
        <fullName evidence="4">Type IV secretion protein Rhs</fullName>
    </submittedName>
</protein>
<evidence type="ECO:0000259" key="3">
    <source>
        <dbReference type="SMART" id="SM00306"/>
    </source>
</evidence>
<feature type="region of interest" description="Disordered" evidence="2">
    <location>
        <begin position="2191"/>
        <end position="2220"/>
    </location>
</feature>
<keyword evidence="1" id="KW-0677">Repeat</keyword>
<dbReference type="Gene3D" id="2.170.16.10">
    <property type="entry name" value="Hedgehog/Intein (Hint) domain"/>
    <property type="match status" value="1"/>
</dbReference>
<feature type="region of interest" description="Disordered" evidence="2">
    <location>
        <begin position="63"/>
        <end position="86"/>
    </location>
</feature>
<dbReference type="InterPro" id="IPR003587">
    <property type="entry name" value="Hint_dom_N"/>
</dbReference>
<dbReference type="NCBIfam" id="TIGR01643">
    <property type="entry name" value="YD_repeat_2x"/>
    <property type="match status" value="2"/>
</dbReference>
<dbReference type="InterPro" id="IPR006530">
    <property type="entry name" value="YD"/>
</dbReference>
<feature type="compositionally biased region" description="Low complexity" evidence="2">
    <location>
        <begin position="1846"/>
        <end position="1865"/>
    </location>
</feature>
<keyword evidence="5" id="KW-1185">Reference proteome</keyword>
<dbReference type="PANTHER" id="PTHR32305:SF17">
    <property type="entry name" value="TRNA NUCLEASE WAPA"/>
    <property type="match status" value="1"/>
</dbReference>
<feature type="region of interest" description="Disordered" evidence="2">
    <location>
        <begin position="1846"/>
        <end position="1868"/>
    </location>
</feature>
<dbReference type="SMART" id="SM00306">
    <property type="entry name" value="HintN"/>
    <property type="match status" value="1"/>
</dbReference>
<dbReference type="InterPro" id="IPR022385">
    <property type="entry name" value="Rhs_assc_core"/>
</dbReference>
<sequence length="2276" mass="244990">MLTVAFGQAVATADPGAELPQPPQETSVAVQDAPETPLPDNPNTAIALTGPAEAHWPEPAAADLDLSADGGTPAQATARVAGTPVPVEGTPVAVTVAGDTVQRRAAAQGDEGAKVRVEVEDRDESKNLVGNGVVFSVADRGNASGKPLDITFDYRSFADAFGGGFGSRLKLSALPPCALTTPDKAECRVETPVENAANNTAARSLSGTVSLNAEQPAVFAVSAATGSSTGTFAATSLAAAGSWNAGGSSGDFTYGYPLRVPPAVAGSVPSVSLGYSAQSVDGRTSASNNQASWLGDGWDASPGGFVERSYKSCSQDLGGNNGQTKTGDQCWATENATISLVGVSGKLVKDKTTGKWRPESDDGARIELLTGAANGDEGDAGKDVGEHWKVTTPDGTQYFLGLNRLPGWSEGKPETNSAWTVPVYGNNTSEPCNKGTFDASWCQQAYRWNLDYVVDPNGNVTTYYYNKEVNHYGRNADPAKTTPYVREGYLNRIEYGLRADNPYATPVAKVDFETAERCLPSDTVDCAPDKIKTSPGSWPDVPADQLCAAGEQCTQRNSPSFFSRKRLTKVITRISQSGGWQDVDSWKLEHAYLPTGDGNGPSLNLSSIVHSGHVGGTITLPATTFTYKALANRVDGVDHGMPWTRYRIANIVGEAGAVTEVTYSDPDCVPGSRMPEAPDRNTLRCYPVWWSPDGAPEPIQDWFHKYVVTSVSQTSGTGGSLAMPTYYEYKGAPAWHFDENDFAQDKHRTWSQWRGYETVRITKGTTVSAQSASETVYFRGMHGDKLSNGTRSVDVENSEGEPHRDDDRLRGAVREMRQYNGTELVSASVNDPYLPETPTAEDVAGRKAFVSGVAAVRGRSKLADGSWRRTKVVKTFNAEGIPTTAEDHGDLAVTGDESCTRTEHARNETAWMLTYAKQVETVKGTCEVQASPETILSSARSSYDGQEHGAAPTKGLITKAEVLDGWDTSGQKWITASTSTYDGYGRPLEITDSGGQKSRTEYTPATGAPAQIKSTNPLGHSATEHVEAAWGASVASVDANNRRSDLSYDALGRLVAAWTPGRDKNKVSADALFEYQYNTTRPSVVVTKQRQDDNGYLTSYTLYDGLMRQRQTQIPTPYEQGGRQITDIRYDSRGLAHTTNGLYYNAEPPSDKLVLTLDNAAPNQTVTEHDGMGRVTAAIFRVDDVEKWRTTTAYSGDQVHTTPPAGSPATTIINDAQGRTTEKRQYENGIGSAYDATKYTYNAAGLLETVTDPTGNTWRYGYDLRGRKVSTDDPDTGHSTIAVNVLGQITSTTDAEGRTVANTYDQLGRPTARYQGSPQGTKLAEWEYDSVQGGIGMPALSRRLVDGAEYTTRTTGYDNAGRPTGTEITIPEVEGVLGTTYRATQTYTATGKPAATSLDEVISGDSVIVEGETITHRYNTSNGMLERTSGRQIYVGATSYTSFGEVRQVVRGNAGTTGAKQVSVTNSYEVGTRRLVTSEVHALSTRTTQLANRNYAYDASGNITRIADAPSGTVPDIQCFAYDHLRRMTDAWTPSTGDCNEVRSTAALGGAAPYWHSWTFDKTGNRLTETQHDKAGDTVRTTAYPAAGQPQPHTATSVTTTSPTGDSIDTFAYDRSGNTTSRLVGGDRQVLEYDVEGKVSKVRNPDGKESTYLYDADGSRLISREPSATTLYVFGQEIRLEKGTSKPSWTRQYSHGGEVVAVRNSVSGLKWVIADHQGTNQMSVHPDTLEPQRRRQTPYGEARGGLPSVWPDRLGFVGGRNDESGLTQVGARLYDGASGRFLTADPVIDNNDPQQMNGYAYSNNSPVTFSDPTGLRHCGIDGVLCPLPRYQGIHETAEDYYADRQAQQNYQRQQQRQANSSSGGQTVEQFAAQSRRAAGISDAEYQSALANAHKTKWDVVKEVAWEVIKDISGWNDIVDCFSRGDILACGGLVLDLVPFGKVGRVLEAGYKAYKAVDSLVDTVRNARAILRRVDDITAAAERAVLRSQQRKLGGGGASCPNHSFVGATKVMMADGSEKPISEVELGDRVKATDPETGETTDRDVVATFVHSDEGDMTRLVVRGEGGESGTVDATSWHPVWVDAEGRFVNIGELAVGDRLTSVDGASPEVVGVRDYTHFEPVYDLTVEGVHTYYVLAGIRPVLVHNCDEAKLRSELTQLGKARIEEVVKKLREGETLPGAFSVGRDRTTGTTYYGESGPDTEHHSGVTSRLPAESQIRSGRPPGVCAEARMCTNALNGGASLENLDIITLNQNGKKFKMCPNCRVWVPDAVGSVLTG</sequence>
<dbReference type="EMBL" id="CP023445">
    <property type="protein sequence ID" value="ATE55973.1"/>
    <property type="molecule type" value="Genomic_DNA"/>
</dbReference>
<evidence type="ECO:0000256" key="1">
    <source>
        <dbReference type="ARBA" id="ARBA00022737"/>
    </source>
</evidence>
<dbReference type="InterPro" id="IPR030934">
    <property type="entry name" value="Intein_C"/>
</dbReference>
<dbReference type="KEGG" id="apre:CNX65_24075"/>
<feature type="region of interest" description="Disordered" evidence="2">
    <location>
        <begin position="1583"/>
        <end position="1606"/>
    </location>
</feature>
<dbReference type="InterPro" id="IPR056823">
    <property type="entry name" value="TEN-like_YD-shell"/>
</dbReference>
<feature type="region of interest" description="Disordered" evidence="2">
    <location>
        <begin position="987"/>
        <end position="1014"/>
    </location>
</feature>
<dbReference type="InterPro" id="IPR031325">
    <property type="entry name" value="RHS_repeat"/>
</dbReference>
<accession>A0A290ZAH1</accession>
<dbReference type="SUPFAM" id="SSF51294">
    <property type="entry name" value="Hedgehog/intein (Hint) domain"/>
    <property type="match status" value="1"/>
</dbReference>
<dbReference type="Pfam" id="PF07591">
    <property type="entry name" value="PT-HINT"/>
    <property type="match status" value="1"/>
</dbReference>
<dbReference type="PANTHER" id="PTHR32305">
    <property type="match status" value="1"/>
</dbReference>
<evidence type="ECO:0000313" key="5">
    <source>
        <dbReference type="Proteomes" id="UP000218505"/>
    </source>
</evidence>
<gene>
    <name evidence="4" type="ORF">CNX65_24075</name>
</gene>
<dbReference type="Pfam" id="PF25023">
    <property type="entry name" value="TEN_YD-shell"/>
    <property type="match status" value="1"/>
</dbReference>
<evidence type="ECO:0000313" key="4">
    <source>
        <dbReference type="EMBL" id="ATE55973.1"/>
    </source>
</evidence>
<evidence type="ECO:0000256" key="2">
    <source>
        <dbReference type="SAM" id="MobiDB-lite"/>
    </source>
</evidence>
<organism evidence="4 5">
    <name type="scientific">Actinosynnema pretiosum</name>
    <dbReference type="NCBI Taxonomy" id="42197"/>
    <lineage>
        <taxon>Bacteria</taxon>
        <taxon>Bacillati</taxon>
        <taxon>Actinomycetota</taxon>
        <taxon>Actinomycetes</taxon>
        <taxon>Pseudonocardiales</taxon>
        <taxon>Pseudonocardiaceae</taxon>
        <taxon>Actinosynnema</taxon>
    </lineage>
</organism>
<feature type="domain" description="Hint" evidence="3">
    <location>
        <begin position="2001"/>
        <end position="2103"/>
    </location>
</feature>
<feature type="region of interest" description="Disordered" evidence="2">
    <location>
        <begin position="1"/>
        <end position="48"/>
    </location>
</feature>
<dbReference type="Pfam" id="PF05593">
    <property type="entry name" value="RHS_repeat"/>
    <property type="match status" value="1"/>
</dbReference>
<feature type="compositionally biased region" description="Polar residues" evidence="2">
    <location>
        <begin position="993"/>
        <end position="1003"/>
    </location>
</feature>
<dbReference type="Gene3D" id="2.180.10.10">
    <property type="entry name" value="RHS repeat-associated core"/>
    <property type="match status" value="2"/>
</dbReference>
<dbReference type="NCBIfam" id="TIGR01443">
    <property type="entry name" value="intein_Cterm"/>
    <property type="match status" value="1"/>
</dbReference>
<dbReference type="NCBIfam" id="TIGR03696">
    <property type="entry name" value="Rhs_assc_core"/>
    <property type="match status" value="1"/>
</dbReference>
<dbReference type="Proteomes" id="UP000218505">
    <property type="component" value="Chromosome"/>
</dbReference>
<dbReference type="InterPro" id="IPR050708">
    <property type="entry name" value="T6SS_VgrG/RHS"/>
</dbReference>